<dbReference type="AlphaFoldDB" id="A0A4V3APW0"/>
<reference evidence="2 3" key="1">
    <citation type="submission" date="2019-03" db="EMBL/GenBank/DDBJ databases">
        <title>Rhizobium sp. nov., an bacterium isolated from biocrust in Mu Us Desert.</title>
        <authorList>
            <person name="Lixiong L."/>
        </authorList>
    </citation>
    <scope>NUCLEOTIDE SEQUENCE [LARGE SCALE GENOMIC DNA]</scope>
    <source>
        <strain evidence="2 3">SPY-1</strain>
    </source>
</reference>
<dbReference type="PANTHER" id="PTHR36840:SF1">
    <property type="entry name" value="BLL5714 PROTEIN"/>
    <property type="match status" value="1"/>
</dbReference>
<dbReference type="RefSeq" id="WP_133314738.1">
    <property type="nucleotide sequence ID" value="NZ_SMTL01000001.1"/>
</dbReference>
<name>A0A4V3APW0_9HYPH</name>
<dbReference type="Proteomes" id="UP000295238">
    <property type="component" value="Unassembled WGS sequence"/>
</dbReference>
<dbReference type="OrthoDB" id="7698234at2"/>
<feature type="transmembrane region" description="Helical" evidence="1">
    <location>
        <begin position="179"/>
        <end position="199"/>
    </location>
</feature>
<keyword evidence="3" id="KW-1185">Reference proteome</keyword>
<dbReference type="EMBL" id="SMTL01000001">
    <property type="protein sequence ID" value="TDK39290.1"/>
    <property type="molecule type" value="Genomic_DNA"/>
</dbReference>
<keyword evidence="1" id="KW-1133">Transmembrane helix</keyword>
<feature type="transmembrane region" description="Helical" evidence="1">
    <location>
        <begin position="285"/>
        <end position="304"/>
    </location>
</feature>
<keyword evidence="1" id="KW-0472">Membrane</keyword>
<dbReference type="InterPro" id="IPR010640">
    <property type="entry name" value="Low_temperature_requirement_A"/>
</dbReference>
<dbReference type="Pfam" id="PF06772">
    <property type="entry name" value="LtrA"/>
    <property type="match status" value="1"/>
</dbReference>
<organism evidence="2 3">
    <name type="scientific">Rhizobium deserti</name>
    <dbReference type="NCBI Taxonomy" id="2547961"/>
    <lineage>
        <taxon>Bacteria</taxon>
        <taxon>Pseudomonadati</taxon>
        <taxon>Pseudomonadota</taxon>
        <taxon>Alphaproteobacteria</taxon>
        <taxon>Hyphomicrobiales</taxon>
        <taxon>Rhizobiaceae</taxon>
        <taxon>Rhizobium/Agrobacterium group</taxon>
        <taxon>Rhizobium</taxon>
    </lineage>
</organism>
<feature type="transmembrane region" description="Helical" evidence="1">
    <location>
        <begin position="246"/>
        <end position="265"/>
    </location>
</feature>
<sequence>MAAERSVSARLLRPLQPRDPNEHHRAATPLELLFDLVSVIAIASAASGLHHAIAEAHAVQGIITFIMAFFAIWWAWMNFTWYSSAYDNDDLVYRLLTMVIMAGSLTIAAGIPLLYAAAPDFTMVTIGYVIMRSAMIVLWLRAAVYDRARRKTAMAYAIGIFLVQIYWLFFLLVQPVSSSLGYGLWLVAVLLELAVPAVAEPLNGYTPWHRHHIVERYGLLTLIVLGETLLSGSMALRQSADHFDLMLVRTALSALVIVFSLWWAYFTRDEHLGRHGLKHTLLWGYGHFLIFTSGAAVGAGFGVYVDIATHHANLPFLAGDYAVAIPVALYFASLWFVRDRFTCTGPARYMLLLFGLVGLAVPAMGFGLEAIAATTTLAVIVRNWLVSRQTLSPIAAR</sequence>
<dbReference type="PANTHER" id="PTHR36840">
    <property type="entry name" value="BLL5714 PROTEIN"/>
    <property type="match status" value="1"/>
</dbReference>
<protein>
    <submittedName>
        <fullName evidence="2">Low temperature requirement protein A</fullName>
    </submittedName>
</protein>
<feature type="transmembrane region" description="Helical" evidence="1">
    <location>
        <begin position="32"/>
        <end position="53"/>
    </location>
</feature>
<feature type="transmembrane region" description="Helical" evidence="1">
    <location>
        <begin position="219"/>
        <end position="240"/>
    </location>
</feature>
<proteinExistence type="predicted"/>
<feature type="transmembrane region" description="Helical" evidence="1">
    <location>
        <begin position="59"/>
        <end position="79"/>
    </location>
</feature>
<feature type="transmembrane region" description="Helical" evidence="1">
    <location>
        <begin position="121"/>
        <end position="141"/>
    </location>
</feature>
<evidence type="ECO:0000313" key="3">
    <source>
        <dbReference type="Proteomes" id="UP000295238"/>
    </source>
</evidence>
<feature type="transmembrane region" description="Helical" evidence="1">
    <location>
        <begin position="316"/>
        <end position="337"/>
    </location>
</feature>
<accession>A0A4V3APW0</accession>
<feature type="transmembrane region" description="Helical" evidence="1">
    <location>
        <begin position="91"/>
        <end position="115"/>
    </location>
</feature>
<comment type="caution">
    <text evidence="2">The sequence shown here is derived from an EMBL/GenBank/DDBJ whole genome shotgun (WGS) entry which is preliminary data.</text>
</comment>
<evidence type="ECO:0000313" key="2">
    <source>
        <dbReference type="EMBL" id="TDK39290.1"/>
    </source>
</evidence>
<keyword evidence="1" id="KW-0812">Transmembrane</keyword>
<feature type="transmembrane region" description="Helical" evidence="1">
    <location>
        <begin position="349"/>
        <end position="381"/>
    </location>
</feature>
<gene>
    <name evidence="2" type="ORF">E2F50_03985</name>
</gene>
<evidence type="ECO:0000256" key="1">
    <source>
        <dbReference type="SAM" id="Phobius"/>
    </source>
</evidence>
<feature type="transmembrane region" description="Helical" evidence="1">
    <location>
        <begin position="153"/>
        <end position="173"/>
    </location>
</feature>